<proteinExistence type="predicted"/>
<feature type="compositionally biased region" description="Basic and acidic residues" evidence="1">
    <location>
        <begin position="117"/>
        <end position="134"/>
    </location>
</feature>
<dbReference type="AlphaFoldDB" id="A0A162YDU2"/>
<gene>
    <name evidence="3" type="ORF">AWE51_10945</name>
</gene>
<keyword evidence="2" id="KW-0812">Transmembrane</keyword>
<accession>A0A162YDU2</accession>
<keyword evidence="2" id="KW-0472">Membrane</keyword>
<feature type="transmembrane region" description="Helical" evidence="2">
    <location>
        <begin position="46"/>
        <end position="65"/>
    </location>
</feature>
<name>A0A162YDU2_9FLAO</name>
<evidence type="ECO:0000256" key="2">
    <source>
        <dbReference type="SAM" id="Phobius"/>
    </source>
</evidence>
<organism evidence="3 4">
    <name type="scientific">Aquimarina aggregata</name>
    <dbReference type="NCBI Taxonomy" id="1642818"/>
    <lineage>
        <taxon>Bacteria</taxon>
        <taxon>Pseudomonadati</taxon>
        <taxon>Bacteroidota</taxon>
        <taxon>Flavobacteriia</taxon>
        <taxon>Flavobacteriales</taxon>
        <taxon>Flavobacteriaceae</taxon>
        <taxon>Aquimarina</taxon>
    </lineage>
</organism>
<sequence length="276" mass="31099">MAPLKFEDKMKEKLEQRAIIPSKDSWDRLANELDNVQHKKKQSKKIWLYSAAAIFVGILLTSIFINQRPIGLVQPELQIVENNEELIKNENINGIVNESTQENLLKEKKPTLSNQVKDNKTSTVSKEKHKERTSSKSVRPSSDVASSNTAINSALDDQVRLKEVIRQDDKDIISIADNVLPIDSLIIQDKVATVVAQIKDLEKNNIKVTDAEIDQLLMNAQREIATSKIIKSSAVSASALLQDVENELDESFKQRVFDALKKGFQKVRTAVVERDN</sequence>
<keyword evidence="4" id="KW-1185">Reference proteome</keyword>
<evidence type="ECO:0000256" key="1">
    <source>
        <dbReference type="SAM" id="MobiDB-lite"/>
    </source>
</evidence>
<dbReference type="Proteomes" id="UP000076715">
    <property type="component" value="Unassembled WGS sequence"/>
</dbReference>
<dbReference type="STRING" id="1642818.AWE51_10945"/>
<comment type="caution">
    <text evidence="3">The sequence shown here is derived from an EMBL/GenBank/DDBJ whole genome shotgun (WGS) entry which is preliminary data.</text>
</comment>
<protein>
    <submittedName>
        <fullName evidence="3">Uncharacterized protein</fullName>
    </submittedName>
</protein>
<dbReference type="RefSeq" id="WP_066316747.1">
    <property type="nucleotide sequence ID" value="NZ_LQRT01000035.1"/>
</dbReference>
<feature type="compositionally biased region" description="Polar residues" evidence="1">
    <location>
        <begin position="135"/>
        <end position="149"/>
    </location>
</feature>
<evidence type="ECO:0000313" key="4">
    <source>
        <dbReference type="Proteomes" id="UP000076715"/>
    </source>
</evidence>
<dbReference type="OrthoDB" id="1247025at2"/>
<feature type="region of interest" description="Disordered" evidence="1">
    <location>
        <begin position="112"/>
        <end position="149"/>
    </location>
</feature>
<keyword evidence="2" id="KW-1133">Transmembrane helix</keyword>
<reference evidence="3 4" key="1">
    <citation type="submission" date="2016-01" db="EMBL/GenBank/DDBJ databases">
        <title>The draft genome sequence of Aquimarina sp. RZW4-3-2.</title>
        <authorList>
            <person name="Wang Y."/>
        </authorList>
    </citation>
    <scope>NUCLEOTIDE SEQUENCE [LARGE SCALE GENOMIC DNA]</scope>
    <source>
        <strain evidence="3 4">RZW4-3-2</strain>
    </source>
</reference>
<dbReference type="EMBL" id="LQRT01000035">
    <property type="protein sequence ID" value="KZS39069.1"/>
    <property type="molecule type" value="Genomic_DNA"/>
</dbReference>
<evidence type="ECO:0000313" key="3">
    <source>
        <dbReference type="EMBL" id="KZS39069.1"/>
    </source>
</evidence>